<accession>A0ACC0KRA6</accession>
<organism evidence="1 2">
    <name type="scientific">Choristoneura fumiferana</name>
    <name type="common">Spruce budworm moth</name>
    <name type="synonym">Archips fumiferana</name>
    <dbReference type="NCBI Taxonomy" id="7141"/>
    <lineage>
        <taxon>Eukaryota</taxon>
        <taxon>Metazoa</taxon>
        <taxon>Ecdysozoa</taxon>
        <taxon>Arthropoda</taxon>
        <taxon>Hexapoda</taxon>
        <taxon>Insecta</taxon>
        <taxon>Pterygota</taxon>
        <taxon>Neoptera</taxon>
        <taxon>Endopterygota</taxon>
        <taxon>Lepidoptera</taxon>
        <taxon>Glossata</taxon>
        <taxon>Ditrysia</taxon>
        <taxon>Tortricoidea</taxon>
        <taxon>Tortricidae</taxon>
        <taxon>Tortricinae</taxon>
        <taxon>Choristoneura</taxon>
    </lineage>
</organism>
<gene>
    <name evidence="1" type="ORF">MSG28_011209</name>
</gene>
<name>A0ACC0KRA6_CHOFU</name>
<comment type="caution">
    <text evidence="1">The sequence shown here is derived from an EMBL/GenBank/DDBJ whole genome shotgun (WGS) entry which is preliminary data.</text>
</comment>
<evidence type="ECO:0000313" key="2">
    <source>
        <dbReference type="Proteomes" id="UP001064048"/>
    </source>
</evidence>
<evidence type="ECO:0000313" key="1">
    <source>
        <dbReference type="EMBL" id="KAI8438870.1"/>
    </source>
</evidence>
<sequence length="1775" mass="205996">MDQAGPSSSNQDPRFDFIGSYAVKSLKLKPEKWLRVLSVEEHRSTLKDFVDKPFPVLLVVVLTHAAQLVPVISFPCYLKNKAVYFVKKKPAVVPKENCSEMVIFGDLAPRLIDELAALVDEVFVPLLSNPLNHEGWPLVVSQDILKQIHSLKSTVYEVKGKVNGQTVLPMPVGVELVYEAEKGLLRGEEVDLYLKSAIEGVIIKWAQQINDVMMDDSGQAFDNGQNPVPSVELAFWKSRLSNLNYIYDQLRGDRVRCMAVILEKTNSAYYPCFTLAEAQEIDLYLRTLVRHFQGLEDTDFTECQPLFRPLFHVICMIWRDSKYYCSSSKLMVLLKEICNLLIYQAKKCLDPSTLFHSDIDEATQRIQVTINILKKFRETFEYFKDILGKYFVDRTVIPWTFHPNVVFERMNRFLDRLNTIQWFFKTVMEFQKLEKIEIGGMKGRVLSGQIRDISAEFDSYFHGFASKSYDVLDPDDDKFDEDFKEFQDNIVDLDLKLSTVLVESFDSCSNLESVFKLIDIIGSVLDRPLIKNEFTAKYVEILVMLEEELVICEDLFKEQSHRLHKYGHMEVDTYLPPVAGGLLYMSTLAARITKPIACFRNLPHPIKGSEEALKLFARYDKLIEDINAFKKKYFNDWTVNVPKIIEQKTKNVILSRHGSDLVLNFSPMILDILKEVHHLRNNPDCKTLLPKESLELFEKQETYRQYRINLGITIDWYNQIRKNSQKVEFDLVESEIKAIDLRIDMAQNELNWNSQDLWNYLQELHKLVGSLYQRMSKIQANLVEIKAVMSTWSSQPLFERKDGKKDTLLNLDDRQDRINKRYSDIETTAQRITDLLKENMELFNMQDNQDSEIWLNYVAFIDNLFEEALFKTIACSLGYISEHMEPKNKLAPLFEAQLELLAPDMVFNPSFDPNDKKGFTALIMSLIDDILKMASLVERIYLQKEESYETQITRNTDIVEMKEDILNGIEKVIEDANDFCKTFENYSFLWLEERDAVMEIFLTYGRILAPEEIDKIGSEDKDVDVRPFRQALLNTVRKWGNMYKEHLVNNVTSSLSDLGNFIREADEGLLQPVPEGDYDALVTVMGYLMNVKDRAVTTDDMFHPLTETIELLKFYDMDIPEEVNVLLQELPDQWQTTKKLALTVKQQVAPLQAAEVSGIRKKIATFDSHVTYYRDVFKRYEFFKYDCEDPYTVMSKVDYELINLEESMKGIQESGSLFEVNVPEFKLLKQCRKELRMLKQLWDYVYIVRTSIDDWKTTPWRKIDVENMDIECKKFAKEIRLLDKEMRSWDTYINLEATVKNMLTSLRAVGELQNPAIRERHWNQLMRSTKVRIVMDANTTLADLLALNLHECEEEVKNIVDKAVKEMSMEKTLKDLNTTWSGMEFEQEVHKRTGCILLRASEELIETLEENQVQLQNLITSKFIAHFLEEVSGWQQKLSIADQVITVWFEVQRTWTHLESIFMSSEDIRKQLPDDSARFDRIDTEFKILSKDMSKTPNVVKGTNKEGLVEKLDGLQNDLIICEKALAEYLETKRLAFPRFYFVSSADLLDILSNGNQADLVIRHLTKLFDSIAKLKFIEAEDKPGKIASGMIAKDGEYVPFHGSCDCTGPVEVWLNRLQDIMRSTIRNYFGEGMVSYEEKPREQWLFDFMAQVSLCGTQIWWSTEVNIAFARLEEGYDNALKDYFKKQVAQLSTLITLLIGELTKQDRQKIMTICTIDVHSRDVVSKMIQGKVEAGSAFQWQSQLHGMKKHSTALRIYAMLSLSIVMNIWATPQD</sequence>
<dbReference type="EMBL" id="CM046118">
    <property type="protein sequence ID" value="KAI8438870.1"/>
    <property type="molecule type" value="Genomic_DNA"/>
</dbReference>
<reference evidence="1 2" key="1">
    <citation type="journal article" date="2022" name="Genome Biol. Evol.">
        <title>The Spruce Budworm Genome: Reconstructing the Evolutionary History of Antifreeze Proteins.</title>
        <authorList>
            <person name="Beliveau C."/>
            <person name="Gagne P."/>
            <person name="Picq S."/>
            <person name="Vernygora O."/>
            <person name="Keeling C.I."/>
            <person name="Pinkney K."/>
            <person name="Doucet D."/>
            <person name="Wen F."/>
            <person name="Johnston J.S."/>
            <person name="Maaroufi H."/>
            <person name="Boyle B."/>
            <person name="Laroche J."/>
            <person name="Dewar K."/>
            <person name="Juretic N."/>
            <person name="Blackburn G."/>
            <person name="Nisole A."/>
            <person name="Brunet B."/>
            <person name="Brandao M."/>
            <person name="Lumley L."/>
            <person name="Duan J."/>
            <person name="Quan G."/>
            <person name="Lucarotti C.J."/>
            <person name="Roe A.D."/>
            <person name="Sperling F.A.H."/>
            <person name="Levesque R.C."/>
            <person name="Cusson M."/>
        </authorList>
    </citation>
    <scope>NUCLEOTIDE SEQUENCE [LARGE SCALE GENOMIC DNA]</scope>
    <source>
        <strain evidence="1">Glfc:IPQL:Cfum</strain>
    </source>
</reference>
<keyword evidence="2" id="KW-1185">Reference proteome</keyword>
<protein>
    <submittedName>
        <fullName evidence="1">Uncharacterized protein</fullName>
    </submittedName>
</protein>
<dbReference type="Proteomes" id="UP001064048">
    <property type="component" value="Chromosome 18"/>
</dbReference>
<proteinExistence type="predicted"/>